<dbReference type="InterPro" id="IPR025256">
    <property type="entry name" value="TM7S3/TM198-like_dom"/>
</dbReference>
<dbReference type="InterPro" id="IPR042502">
    <property type="entry name" value="TM7SF3"/>
</dbReference>
<keyword evidence="6" id="KW-0732">Signal</keyword>
<protein>
    <recommendedName>
        <fullName evidence="7">TM7S3/TM198-like domain-containing protein</fullName>
    </recommendedName>
</protein>
<dbReference type="GO" id="GO:0005886">
    <property type="term" value="C:plasma membrane"/>
    <property type="evidence" value="ECO:0007669"/>
    <property type="project" value="TreeGrafter"/>
</dbReference>
<feature type="transmembrane region" description="Helical" evidence="5">
    <location>
        <begin position="360"/>
        <end position="382"/>
    </location>
</feature>
<evidence type="ECO:0000256" key="2">
    <source>
        <dbReference type="ARBA" id="ARBA00022692"/>
    </source>
</evidence>
<feature type="transmembrane region" description="Helical" evidence="5">
    <location>
        <begin position="466"/>
        <end position="487"/>
    </location>
</feature>
<proteinExistence type="predicted"/>
<dbReference type="Pfam" id="PF13886">
    <property type="entry name" value="TM7S3_TM198"/>
    <property type="match status" value="1"/>
</dbReference>
<dbReference type="InParanoid" id="A0A1Y1M4B9"/>
<dbReference type="EMBL" id="GEZM01040964">
    <property type="protein sequence ID" value="JAV80682.1"/>
    <property type="molecule type" value="Transcribed_RNA"/>
</dbReference>
<keyword evidence="2 5" id="KW-0812">Transmembrane</keyword>
<name>A0A1Y1M4B9_PHOPY</name>
<feature type="chain" id="PRO_5011907453" description="TM7S3/TM198-like domain-containing protein" evidence="6">
    <location>
        <begin position="22"/>
        <end position="531"/>
    </location>
</feature>
<evidence type="ECO:0000313" key="8">
    <source>
        <dbReference type="EMBL" id="JAV80684.1"/>
    </source>
</evidence>
<feature type="domain" description="TM7S3/TM198-like" evidence="7">
    <location>
        <begin position="284"/>
        <end position="488"/>
    </location>
</feature>
<dbReference type="GO" id="GO:0043069">
    <property type="term" value="P:negative regulation of programmed cell death"/>
    <property type="evidence" value="ECO:0007669"/>
    <property type="project" value="TreeGrafter"/>
</dbReference>
<accession>A0A1Y1M4B9</accession>
<keyword evidence="4 5" id="KW-0472">Membrane</keyword>
<dbReference type="OrthoDB" id="5967337at2759"/>
<feature type="transmembrane region" description="Helical" evidence="5">
    <location>
        <begin position="394"/>
        <end position="416"/>
    </location>
</feature>
<evidence type="ECO:0000256" key="6">
    <source>
        <dbReference type="SAM" id="SignalP"/>
    </source>
</evidence>
<keyword evidence="3 5" id="KW-1133">Transmembrane helix</keyword>
<gene>
    <name evidence="9" type="ORF">PPYR_07292</name>
</gene>
<dbReference type="EMBL" id="VVIM01000005">
    <property type="protein sequence ID" value="KAB0799412.1"/>
    <property type="molecule type" value="Genomic_DNA"/>
</dbReference>
<sequence length="531" mass="59330">MRLHRLYGLVVLHLTLQSTFALLNVLEQHVEIDLSDYGRNTTFTYKLYLAEGNVVVNVANATNGRFFVIQAHSFQSNNITLSKTETPTLGSYVVGTNIGMVETPLNSDEVYRYYINYVDKANIQVLLSVILYGDEDPIPGGCNMVYNTKNAPYQVLTYDDYMIQVDAAPALDFSCDISYPHLDMYHMYLSEGNSDINAYFDAIQKMMTVDGIKKYARKVSDTLYQKSLRRYYSAYPGTGSVYAIIATSGNASSAYVPAATYACDVSNWDESCLGPVSVIWKVICAVILFMGAFMCLFGHRFFKIEMFVFGFVCGSFISYVSSPFADAPSASSSLGFAVAFGCCYGCIWLFFWWRFGIPILSVFVPVFFTGYIIGCALYYTGLGDLRLFQSDLNYWSSFFTIIVVTMMSLLFITVFANILSCSVIGATAIVIAIDHYIGGTIHYVIINNIRRATITNFNLAILDPPYQYKDITLGVVWVVLVISGVVVQRKQQVGKPPFPPHRAAVADIAERTPLLSNAPLNYNIENRRAYT</sequence>
<evidence type="ECO:0000259" key="7">
    <source>
        <dbReference type="Pfam" id="PF13886"/>
    </source>
</evidence>
<dbReference type="EMBL" id="GEZM01040963">
    <property type="protein sequence ID" value="JAV80684.1"/>
    <property type="molecule type" value="Transcribed_RNA"/>
</dbReference>
<organism evidence="8">
    <name type="scientific">Photinus pyralis</name>
    <name type="common">Common eastern firefly</name>
    <name type="synonym">Lampyris pyralis</name>
    <dbReference type="NCBI Taxonomy" id="7054"/>
    <lineage>
        <taxon>Eukaryota</taxon>
        <taxon>Metazoa</taxon>
        <taxon>Ecdysozoa</taxon>
        <taxon>Arthropoda</taxon>
        <taxon>Hexapoda</taxon>
        <taxon>Insecta</taxon>
        <taxon>Pterygota</taxon>
        <taxon>Neoptera</taxon>
        <taxon>Endopterygota</taxon>
        <taxon>Coleoptera</taxon>
        <taxon>Polyphaga</taxon>
        <taxon>Elateriformia</taxon>
        <taxon>Elateroidea</taxon>
        <taxon>Lampyridae</taxon>
        <taxon>Lampyrinae</taxon>
        <taxon>Photinus</taxon>
    </lineage>
</organism>
<feature type="transmembrane region" description="Helical" evidence="5">
    <location>
        <begin position="278"/>
        <end position="297"/>
    </location>
</feature>
<feature type="transmembrane region" description="Helical" evidence="5">
    <location>
        <begin position="304"/>
        <end position="322"/>
    </location>
</feature>
<evidence type="ECO:0000313" key="10">
    <source>
        <dbReference type="Proteomes" id="UP000327044"/>
    </source>
</evidence>
<dbReference type="AlphaFoldDB" id="A0A1Y1M4B9"/>
<evidence type="ECO:0000256" key="1">
    <source>
        <dbReference type="ARBA" id="ARBA00004141"/>
    </source>
</evidence>
<comment type="subcellular location">
    <subcellularLocation>
        <location evidence="1">Membrane</location>
        <topology evidence="1">Multi-pass membrane protein</topology>
    </subcellularLocation>
</comment>
<reference evidence="8" key="1">
    <citation type="journal article" date="2016" name="Sci. Rep.">
        <title>Molecular characterization of firefly nuptial gifts: a multi-omics approach sheds light on postcopulatory sexual selection.</title>
        <authorList>
            <person name="Al-Wathiqui N."/>
            <person name="Fallon T.R."/>
            <person name="South A."/>
            <person name="Weng J.K."/>
            <person name="Lewis S.M."/>
        </authorList>
    </citation>
    <scope>NUCLEOTIDE SEQUENCE</scope>
</reference>
<dbReference type="Pfam" id="PF25992">
    <property type="entry name" value="Ig_TM7SF3_N"/>
    <property type="match status" value="1"/>
</dbReference>
<evidence type="ECO:0000256" key="4">
    <source>
        <dbReference type="ARBA" id="ARBA00023136"/>
    </source>
</evidence>
<evidence type="ECO:0000313" key="9">
    <source>
        <dbReference type="EMBL" id="KAB0799412.1"/>
    </source>
</evidence>
<evidence type="ECO:0000256" key="3">
    <source>
        <dbReference type="ARBA" id="ARBA00022989"/>
    </source>
</evidence>
<dbReference type="PANTHER" id="PTHR15937:SF3">
    <property type="entry name" value="TRANSMEMBRANE 7 SUPERFAMILY MEMBER 3"/>
    <property type="match status" value="1"/>
</dbReference>
<evidence type="ECO:0000256" key="5">
    <source>
        <dbReference type="SAM" id="Phobius"/>
    </source>
</evidence>
<feature type="signal peptide" evidence="6">
    <location>
        <begin position="1"/>
        <end position="21"/>
    </location>
</feature>
<dbReference type="Proteomes" id="UP000327044">
    <property type="component" value="Unassembled WGS sequence"/>
</dbReference>
<dbReference type="PANTHER" id="PTHR15937">
    <property type="entry name" value="TRANSMEMBRANE 7 SUPERFAMILY MEMBER 3"/>
    <property type="match status" value="1"/>
</dbReference>
<feature type="transmembrane region" description="Helical" evidence="5">
    <location>
        <begin position="423"/>
        <end position="446"/>
    </location>
</feature>
<reference evidence="9" key="3">
    <citation type="submission" date="2019-08" db="EMBL/GenBank/DDBJ databases">
        <authorList>
            <consortium name="Photinus pyralis genome working group"/>
            <person name="Fallon T.R."/>
            <person name="Sander Lower S.E."/>
            <person name="Weng J.-K."/>
        </authorList>
    </citation>
    <scope>NUCLEOTIDE SEQUENCE</scope>
    <source>
        <strain evidence="9">1611_PpyrPB1</strain>
        <tissue evidence="9">Whole body</tissue>
    </source>
</reference>
<feature type="transmembrane region" description="Helical" evidence="5">
    <location>
        <begin position="334"/>
        <end position="353"/>
    </location>
</feature>
<reference evidence="9 10" key="2">
    <citation type="journal article" date="2018" name="Elife">
        <title>Firefly genomes illuminate parallel origins of bioluminescence in beetles.</title>
        <authorList>
            <person name="Fallon T.R."/>
            <person name="Lower S.E."/>
            <person name="Chang C.H."/>
            <person name="Bessho-Uehara M."/>
            <person name="Martin G.J."/>
            <person name="Bewick A.J."/>
            <person name="Behringer M."/>
            <person name="Debat H.J."/>
            <person name="Wong I."/>
            <person name="Day J.C."/>
            <person name="Suvorov A."/>
            <person name="Silva C.J."/>
            <person name="Stanger-Hall K.F."/>
            <person name="Hall D.W."/>
            <person name="Schmitz R.J."/>
            <person name="Nelson D.R."/>
            <person name="Lewis S.M."/>
            <person name="Shigenobu S."/>
            <person name="Bybee S.M."/>
            <person name="Larracuente A.M."/>
            <person name="Oba Y."/>
            <person name="Weng J.K."/>
        </authorList>
    </citation>
    <scope>NUCLEOTIDE SEQUENCE [LARGE SCALE GENOMIC DNA]</scope>
    <source>
        <strain evidence="9">1611_PpyrPB1</strain>
        <tissue evidence="9">Whole body</tissue>
    </source>
</reference>
<keyword evidence="10" id="KW-1185">Reference proteome</keyword>